<dbReference type="Proteomes" id="UP001385951">
    <property type="component" value="Unassembled WGS sequence"/>
</dbReference>
<proteinExistence type="predicted"/>
<reference evidence="2 3" key="1">
    <citation type="submission" date="2022-09" db="EMBL/GenBank/DDBJ databases">
        <authorList>
            <person name="Palmer J.M."/>
        </authorList>
    </citation>
    <scope>NUCLEOTIDE SEQUENCE [LARGE SCALE GENOMIC DNA]</scope>
    <source>
        <strain evidence="2 3">DSM 7382</strain>
    </source>
</reference>
<organism evidence="2 3">
    <name type="scientific">Cerrena zonata</name>
    <dbReference type="NCBI Taxonomy" id="2478898"/>
    <lineage>
        <taxon>Eukaryota</taxon>
        <taxon>Fungi</taxon>
        <taxon>Dikarya</taxon>
        <taxon>Basidiomycota</taxon>
        <taxon>Agaricomycotina</taxon>
        <taxon>Agaricomycetes</taxon>
        <taxon>Polyporales</taxon>
        <taxon>Cerrenaceae</taxon>
        <taxon>Cerrena</taxon>
    </lineage>
</organism>
<comment type="caution">
    <text evidence="2">The sequence shown here is derived from an EMBL/GenBank/DDBJ whole genome shotgun (WGS) entry which is preliminary data.</text>
</comment>
<evidence type="ECO:0000313" key="2">
    <source>
        <dbReference type="EMBL" id="KAK7684347.1"/>
    </source>
</evidence>
<sequence>MHASIKEEEDSALTTTKNLKRSSTSVESPAGADSDPPLKKIKANPLGGQDVVETENEGMIEMMQRHDEDDR</sequence>
<name>A0AAW0FYF5_9APHY</name>
<dbReference type="EMBL" id="JASBNA010000026">
    <property type="protein sequence ID" value="KAK7684347.1"/>
    <property type="molecule type" value="Genomic_DNA"/>
</dbReference>
<protein>
    <submittedName>
        <fullName evidence="2">Uncharacterized protein</fullName>
    </submittedName>
</protein>
<feature type="region of interest" description="Disordered" evidence="1">
    <location>
        <begin position="1"/>
        <end position="71"/>
    </location>
</feature>
<feature type="compositionally biased region" description="Polar residues" evidence="1">
    <location>
        <begin position="12"/>
        <end position="27"/>
    </location>
</feature>
<accession>A0AAW0FYF5</accession>
<keyword evidence="3" id="KW-1185">Reference proteome</keyword>
<evidence type="ECO:0000313" key="3">
    <source>
        <dbReference type="Proteomes" id="UP001385951"/>
    </source>
</evidence>
<gene>
    <name evidence="2" type="ORF">QCA50_012671</name>
</gene>
<evidence type="ECO:0000256" key="1">
    <source>
        <dbReference type="SAM" id="MobiDB-lite"/>
    </source>
</evidence>
<dbReference type="AlphaFoldDB" id="A0AAW0FYF5"/>